<evidence type="ECO:0000313" key="3">
    <source>
        <dbReference type="EMBL" id="TWT24136.1"/>
    </source>
</evidence>
<name>A0A5C5UDM6_9CORY</name>
<dbReference type="RefSeq" id="WP_146324747.1">
    <property type="nucleotide sequence ID" value="NZ_BAABLR010000022.1"/>
</dbReference>
<dbReference type="EC" id="1.1.1.333" evidence="3"/>
<keyword evidence="4" id="KW-1185">Reference proteome</keyword>
<dbReference type="InterPro" id="IPR002347">
    <property type="entry name" value="SDR_fam"/>
</dbReference>
<proteinExistence type="inferred from homology"/>
<organism evidence="3 4">
    <name type="scientific">Corynebacterium canis</name>
    <dbReference type="NCBI Taxonomy" id="679663"/>
    <lineage>
        <taxon>Bacteria</taxon>
        <taxon>Bacillati</taxon>
        <taxon>Actinomycetota</taxon>
        <taxon>Actinomycetes</taxon>
        <taxon>Mycobacteriales</taxon>
        <taxon>Corynebacteriaceae</taxon>
        <taxon>Corynebacterium</taxon>
    </lineage>
</organism>
<dbReference type="GO" id="GO:0016491">
    <property type="term" value="F:oxidoreductase activity"/>
    <property type="evidence" value="ECO:0007669"/>
    <property type="project" value="UniProtKB-KW"/>
</dbReference>
<comment type="similarity">
    <text evidence="1">Belongs to the short-chain dehydrogenases/reductases (SDR) family.</text>
</comment>
<dbReference type="Gene3D" id="3.40.50.720">
    <property type="entry name" value="NAD(P)-binding Rossmann-like Domain"/>
    <property type="match status" value="1"/>
</dbReference>
<dbReference type="OrthoDB" id="5115951at2"/>
<evidence type="ECO:0000256" key="2">
    <source>
        <dbReference type="ARBA" id="ARBA00023002"/>
    </source>
</evidence>
<dbReference type="PRINTS" id="PR00081">
    <property type="entry name" value="GDHRDH"/>
</dbReference>
<accession>A0A5C5UDM6</accession>
<dbReference type="Pfam" id="PF00106">
    <property type="entry name" value="adh_short"/>
    <property type="match status" value="1"/>
</dbReference>
<dbReference type="PANTHER" id="PTHR43669">
    <property type="entry name" value="5-KETO-D-GLUCONATE 5-REDUCTASE"/>
    <property type="match status" value="1"/>
</dbReference>
<dbReference type="NCBIfam" id="NF005912">
    <property type="entry name" value="PRK07904.1"/>
    <property type="match status" value="1"/>
</dbReference>
<dbReference type="CDD" id="cd05233">
    <property type="entry name" value="SDR_c"/>
    <property type="match status" value="1"/>
</dbReference>
<dbReference type="EMBL" id="VOHM01000019">
    <property type="protein sequence ID" value="TWT24136.1"/>
    <property type="molecule type" value="Genomic_DNA"/>
</dbReference>
<keyword evidence="2 3" id="KW-0560">Oxidoreductase</keyword>
<dbReference type="PANTHER" id="PTHR43669:SF6">
    <property type="entry name" value="DECAPRENYLPHOSPHORYL-2-KETO-BETA-D-ERYTHRO-PENTOSE REDUCTASE"/>
    <property type="match status" value="1"/>
</dbReference>
<dbReference type="PROSITE" id="PS00061">
    <property type="entry name" value="ADH_SHORT"/>
    <property type="match status" value="1"/>
</dbReference>
<dbReference type="AlphaFoldDB" id="A0A5C5UDM6"/>
<reference evidence="3 4" key="1">
    <citation type="submission" date="2019-08" db="EMBL/GenBank/DDBJ databases">
        <authorList>
            <person name="Lei W."/>
        </authorList>
    </citation>
    <scope>NUCLEOTIDE SEQUENCE [LARGE SCALE GENOMIC DNA]</scope>
    <source>
        <strain evidence="3 4">CCUG 58627</strain>
    </source>
</reference>
<gene>
    <name evidence="3" type="ORF">FRX94_08715</name>
</gene>
<evidence type="ECO:0000256" key="1">
    <source>
        <dbReference type="ARBA" id="ARBA00006484"/>
    </source>
</evidence>
<dbReference type="InterPro" id="IPR036291">
    <property type="entry name" value="NAD(P)-bd_dom_sf"/>
</dbReference>
<dbReference type="Proteomes" id="UP000320791">
    <property type="component" value="Unassembled WGS sequence"/>
</dbReference>
<sequence length="253" mass="26937">MLNAVGKAQNILLLGGTSEIGNAIVAEFLTKGPAHVTLATFQGDKLIDATVAKLKAAGATSVDVIDFDARAFDTHPEVIDLAFSQGDVDVAIVAFGVLGDNEEQWQNQDKAVDAVQINYTGAVSVGVLLAEKFKAQGHGTIIAMSSAAGLKVRRSNFVYGSAKAGLDGFYTQLGEALRGSGAHVLVVRPGQVRTRMSAGVKEAPFTVNREDVAEAVVQATLDRKDTVWVHPVFKYVMMVLQHLPKGILRRLPI</sequence>
<dbReference type="InterPro" id="IPR020904">
    <property type="entry name" value="Sc_DH/Rdtase_CS"/>
</dbReference>
<dbReference type="SUPFAM" id="SSF51735">
    <property type="entry name" value="NAD(P)-binding Rossmann-fold domains"/>
    <property type="match status" value="1"/>
</dbReference>
<protein>
    <submittedName>
        <fullName evidence="3">Decaprenylphospho-beta-D-erythro-pentofuranosid-2-ulose 2-reductase</fullName>
        <ecNumber evidence="3">1.1.1.333</ecNumber>
    </submittedName>
</protein>
<comment type="caution">
    <text evidence="3">The sequence shown here is derived from an EMBL/GenBank/DDBJ whole genome shotgun (WGS) entry which is preliminary data.</text>
</comment>
<evidence type="ECO:0000313" key="4">
    <source>
        <dbReference type="Proteomes" id="UP000320791"/>
    </source>
</evidence>